<evidence type="ECO:0000256" key="1">
    <source>
        <dbReference type="SAM" id="SignalP"/>
    </source>
</evidence>
<dbReference type="Proteomes" id="UP001202180">
    <property type="component" value="Unassembled WGS sequence"/>
</dbReference>
<evidence type="ECO:0000313" key="2">
    <source>
        <dbReference type="EMBL" id="MCK8490373.1"/>
    </source>
</evidence>
<dbReference type="EMBL" id="JALPRF010000001">
    <property type="protein sequence ID" value="MCK8490373.1"/>
    <property type="molecule type" value="Genomic_DNA"/>
</dbReference>
<dbReference type="PROSITE" id="PS51257">
    <property type="entry name" value="PROKAR_LIPOPROTEIN"/>
    <property type="match status" value="1"/>
</dbReference>
<accession>A0ABT0HFD4</accession>
<keyword evidence="1" id="KW-0732">Signal</keyword>
<feature type="chain" id="PRO_5046034289" description="Lipoprotein" evidence="1">
    <location>
        <begin position="17"/>
        <end position="388"/>
    </location>
</feature>
<protein>
    <recommendedName>
        <fullName evidence="4">Lipoprotein</fullName>
    </recommendedName>
</protein>
<comment type="caution">
    <text evidence="2">The sequence shown here is derived from an EMBL/GenBank/DDBJ whole genome shotgun (WGS) entry which is preliminary data.</text>
</comment>
<organism evidence="2 3">
    <name type="scientific">Spirosoma liriopis</name>
    <dbReference type="NCBI Taxonomy" id="2937440"/>
    <lineage>
        <taxon>Bacteria</taxon>
        <taxon>Pseudomonadati</taxon>
        <taxon>Bacteroidota</taxon>
        <taxon>Cytophagia</taxon>
        <taxon>Cytophagales</taxon>
        <taxon>Cytophagaceae</taxon>
        <taxon>Spirosoma</taxon>
    </lineage>
</organism>
<proteinExistence type="predicted"/>
<reference evidence="2 3" key="1">
    <citation type="submission" date="2022-04" db="EMBL/GenBank/DDBJ databases">
        <title>Spirosoma sp. strain RP8 genome sequencing and assembly.</title>
        <authorList>
            <person name="Jung Y."/>
        </authorList>
    </citation>
    <scope>NUCLEOTIDE SEQUENCE [LARGE SCALE GENOMIC DNA]</scope>
    <source>
        <strain evidence="2 3">RP8</strain>
    </source>
</reference>
<evidence type="ECO:0008006" key="4">
    <source>
        <dbReference type="Google" id="ProtNLM"/>
    </source>
</evidence>
<gene>
    <name evidence="2" type="ORF">M0L20_00840</name>
</gene>
<evidence type="ECO:0000313" key="3">
    <source>
        <dbReference type="Proteomes" id="UP001202180"/>
    </source>
</evidence>
<feature type="signal peptide" evidence="1">
    <location>
        <begin position="1"/>
        <end position="16"/>
    </location>
</feature>
<name>A0ABT0HFD4_9BACT</name>
<sequence length="388" mass="44489">MIRLLLLFILTSTGLAACSSGQTAFRRGNFDLAVKRASQRLHQWRGLGKRGYTKAPLVLKQAFERAYEEHQKAIRNLSSPSNTKDFPWETIYNEYEKLQSLTNNARTCEACAEWLATYPTSYADRQQETRQLAAADRYELAEQAFAYREDNRLAAKDAYFNYQKALSWVPNFRQASAKAQDALPFAILRVVVEPLSPTSEISAADNRELERMIFRQIDRNEAPSPFVRLYRPDESAGDGFPIHQAVQMRVSDYVPIRDNTTSSTTTVYSNQTYKVGEKKINDSTKVDVMEKVSGSLTTYLRTINAELTMRLRAIDTQTGKTIWEDSVWETRSWQTEWQTFSGDDRALNGQSLKSANLFPPSRWQLYDSLSDELADDVVRRLRSKYAKD</sequence>
<keyword evidence="3" id="KW-1185">Reference proteome</keyword>
<dbReference type="RefSeq" id="WP_248475220.1">
    <property type="nucleotide sequence ID" value="NZ_JALPRF010000001.1"/>
</dbReference>